<keyword evidence="2" id="KW-1185">Reference proteome</keyword>
<comment type="caution">
    <text evidence="1">The sequence shown here is derived from an EMBL/GenBank/DDBJ whole genome shotgun (WGS) entry which is preliminary data.</text>
</comment>
<reference evidence="1 2" key="1">
    <citation type="submission" date="2021-01" db="EMBL/GenBank/DDBJ databases">
        <title>Whole genome shotgun sequence of Microbispora corallina NBRC 16416.</title>
        <authorList>
            <person name="Komaki H."/>
            <person name="Tamura T."/>
        </authorList>
    </citation>
    <scope>NUCLEOTIDE SEQUENCE [LARGE SCALE GENOMIC DNA]</scope>
    <source>
        <strain evidence="1 2">NBRC 16416</strain>
    </source>
</reference>
<proteinExistence type="predicted"/>
<evidence type="ECO:0000313" key="2">
    <source>
        <dbReference type="Proteomes" id="UP000603904"/>
    </source>
</evidence>
<protein>
    <submittedName>
        <fullName evidence="1">Uncharacterized protein</fullName>
    </submittedName>
</protein>
<dbReference type="EMBL" id="BOOC01000007">
    <property type="protein sequence ID" value="GIH39302.1"/>
    <property type="molecule type" value="Genomic_DNA"/>
</dbReference>
<organism evidence="1 2">
    <name type="scientific">Microbispora corallina</name>
    <dbReference type="NCBI Taxonomy" id="83302"/>
    <lineage>
        <taxon>Bacteria</taxon>
        <taxon>Bacillati</taxon>
        <taxon>Actinomycetota</taxon>
        <taxon>Actinomycetes</taxon>
        <taxon>Streptosporangiales</taxon>
        <taxon>Streptosporangiaceae</taxon>
        <taxon>Microbispora</taxon>
    </lineage>
</organism>
<sequence length="143" mass="16274">MGITPEPERPAEGESGVVLAGEATMSGQSQTVFVLLRGRRPVAELEVDGEDFPRLYCQVRPLPGFEEVRSVLEKAWESMEGDRGISPILRTRLLRLRLRPNYGGPLITRVTLILDGERAVLRYSYGRLARWRLRRWARRAGSR</sequence>
<name>A0ABQ4FWZ2_9ACTN</name>
<gene>
    <name evidence="1" type="ORF">Mco01_23020</name>
</gene>
<evidence type="ECO:0000313" key="1">
    <source>
        <dbReference type="EMBL" id="GIH39302.1"/>
    </source>
</evidence>
<accession>A0ABQ4FWZ2</accession>
<dbReference type="Proteomes" id="UP000603904">
    <property type="component" value="Unassembled WGS sequence"/>
</dbReference>